<comment type="caution">
    <text evidence="1">The sequence shown here is derived from an EMBL/GenBank/DDBJ whole genome shotgun (WGS) entry which is preliminary data.</text>
</comment>
<dbReference type="GeneID" id="40330177"/>
<dbReference type="VEuPathDB" id="TriTrypDB:TRSC58_00334"/>
<name>A0A3R7K6Q5_TRYRA</name>
<reference evidence="1 2" key="1">
    <citation type="journal article" date="2018" name="BMC Genomics">
        <title>Genomic comparison of Trypanosoma conorhini and Trypanosoma rangeli to Trypanosoma cruzi strains of high and low virulence.</title>
        <authorList>
            <person name="Bradwell K.R."/>
            <person name="Koparde V.N."/>
            <person name="Matveyev A.V."/>
            <person name="Serrano M.G."/>
            <person name="Alves J.M."/>
            <person name="Parikh H."/>
            <person name="Huang B."/>
            <person name="Lee V."/>
            <person name="Espinosa-Alvarez O."/>
            <person name="Ortiz P.A."/>
            <person name="Costa-Martins A.G."/>
            <person name="Teixeira M.M."/>
            <person name="Buck G.A."/>
        </authorList>
    </citation>
    <scope>NUCLEOTIDE SEQUENCE [LARGE SCALE GENOMIC DNA]</scope>
    <source>
        <strain evidence="1 2">AM80</strain>
    </source>
</reference>
<dbReference type="EMBL" id="MKGL01000223">
    <property type="protein sequence ID" value="RNF02658.1"/>
    <property type="molecule type" value="Genomic_DNA"/>
</dbReference>
<organism evidence="1 2">
    <name type="scientific">Trypanosoma rangeli</name>
    <dbReference type="NCBI Taxonomy" id="5698"/>
    <lineage>
        <taxon>Eukaryota</taxon>
        <taxon>Discoba</taxon>
        <taxon>Euglenozoa</taxon>
        <taxon>Kinetoplastea</taxon>
        <taxon>Metakinetoplastina</taxon>
        <taxon>Trypanosomatida</taxon>
        <taxon>Trypanosomatidae</taxon>
        <taxon>Trypanosoma</taxon>
        <taxon>Herpetosoma</taxon>
    </lineage>
</organism>
<dbReference type="Proteomes" id="UP000283634">
    <property type="component" value="Unassembled WGS sequence"/>
</dbReference>
<evidence type="ECO:0000313" key="2">
    <source>
        <dbReference type="Proteomes" id="UP000283634"/>
    </source>
</evidence>
<dbReference type="RefSeq" id="XP_029237049.1">
    <property type="nucleotide sequence ID" value="XM_029383096.1"/>
</dbReference>
<evidence type="ECO:0000313" key="1">
    <source>
        <dbReference type="EMBL" id="RNF02658.1"/>
    </source>
</evidence>
<sequence length="976" mass="113142">MSTTAAAAAGENPLHAVLTEMLSDAHGGFVKQTRVTPHQGNWRTRQVIRELKGIKSVEDLLSTEEEIRGVVRSQETRCRVKLFNAFLSGQYLMEERASVHAEEERCRHTLTCVALSVLHNEASLLSLVGHEMYGRYLLVMAWKGDRVKFRKCHNLEVLVLKEQGRRRFLTQAEGIDRMETERRCFLAVSREIDMELQLQIFYRVTSAARIKLSKFTLDLALLTADEERERCSLEKLYLLKLSLLANDQENAAARLVVTSVMRASLMRRKLQDDAQWREHASRFILLPAKELDIRCVIERKEMEERQTLWVTFLTTWRDVFKRTMISEEGAAIVERLELYERRCVFDQWRFGFNALHERQERDKRVLACHEAACDCFLQYVADTLSALWREESEHFNGLRKRYSEFVWSSRMLRATTVLDFEERAARQRINEGEAREVIKARSLLYICHCKEAAMRGTVSIMEMENACRLSLMQWHMRAVEDAGFQHLLHEEECLRLDIEFEARSAWSDIVLQESAPRGRSVSLLESLEDAQRALYVREEHRHFTNHKLVSLMYVEQSKRRLLREEEVEGRVGLYASVLAQVEAWNRLELQAESQHNFLRILLSAAEHREHVERAVLGVCEHERREFIFGSFDYALPYLRSCEVDELDARLDIINEAELTVGALACRWGRSCRLAYCSEELRLSQCILRFMSLTELLQCHEVELLGVVEPLSRRAVIDREALERLLLLVEAHEERGRMRIEKAATDAYNATQDLFDRLLSRADEWRTRGVLREPVILTGREALIDYFRCQETFVAVRLRAQQEKARELLGSFLTDFYWGRDTIVVEEFIGREGIMGSLLRPHLPSCVVGQESGTQLTVRLYSIALMTNDALRSLFIKVYDSVDDVGVTCELHEAQSLIAAGRVFRVCFPLRLMKWVRPLTNESNVLYFEVRDNEGNVFTTASLFLRSEELKLAPGATVVPVTTDDKHGKMNVVLHVH</sequence>
<accession>A0A3R7K6Q5</accession>
<proteinExistence type="predicted"/>
<dbReference type="AlphaFoldDB" id="A0A3R7K6Q5"/>
<dbReference type="OrthoDB" id="272781at2759"/>
<keyword evidence="2" id="KW-1185">Reference proteome</keyword>
<protein>
    <submittedName>
        <fullName evidence="1">Uncharacterized protein</fullName>
    </submittedName>
</protein>
<gene>
    <name evidence="1" type="ORF">TraAM80_06244</name>
</gene>
<dbReference type="OMA" id="CARFRIT"/>